<organism evidence="1 2">
    <name type="scientific">Acidovorax cavernicola</name>
    <dbReference type="NCBI Taxonomy" id="1675792"/>
    <lineage>
        <taxon>Bacteria</taxon>
        <taxon>Pseudomonadati</taxon>
        <taxon>Pseudomonadota</taxon>
        <taxon>Betaproteobacteria</taxon>
        <taxon>Burkholderiales</taxon>
        <taxon>Comamonadaceae</taxon>
        <taxon>Acidovorax</taxon>
    </lineage>
</organism>
<evidence type="ECO:0000313" key="2">
    <source>
        <dbReference type="Proteomes" id="UP000265619"/>
    </source>
</evidence>
<dbReference type="EMBL" id="QXMN01000047">
    <property type="protein sequence ID" value="RIX74839.1"/>
    <property type="molecule type" value="Genomic_DNA"/>
</dbReference>
<dbReference type="Proteomes" id="UP000265619">
    <property type="component" value="Unassembled WGS sequence"/>
</dbReference>
<protein>
    <submittedName>
        <fullName evidence="1">Oxalate:formate antiporter</fullName>
    </submittedName>
</protein>
<reference evidence="1 2" key="1">
    <citation type="submission" date="2018-09" db="EMBL/GenBank/DDBJ databases">
        <title>Acidovorax cavernicola nov. sp. isolated from Gruta de las Maravillas (Aracena, Spain).</title>
        <authorList>
            <person name="Jurado V."/>
            <person name="Gutierrez-Patricio S."/>
            <person name="Gonzalez-Pimentel J.L."/>
            <person name="Miller A.Z."/>
            <person name="Laiz L."/>
            <person name="Saiz-Jimenez C."/>
        </authorList>
    </citation>
    <scope>NUCLEOTIDE SEQUENCE [LARGE SCALE GENOMIC DNA]</scope>
    <source>
        <strain evidence="1 2">1011MAR4D40.2</strain>
    </source>
</reference>
<dbReference type="InterPro" id="IPR043519">
    <property type="entry name" value="NT_sf"/>
</dbReference>
<gene>
    <name evidence="1" type="ORF">D3H34_26300</name>
</gene>
<proteinExistence type="predicted"/>
<evidence type="ECO:0000313" key="1">
    <source>
        <dbReference type="EMBL" id="RIX74839.1"/>
    </source>
</evidence>
<keyword evidence="2" id="KW-1185">Reference proteome</keyword>
<comment type="caution">
    <text evidence="1">The sequence shown here is derived from an EMBL/GenBank/DDBJ whole genome shotgun (WGS) entry which is preliminary data.</text>
</comment>
<dbReference type="Gene3D" id="3.30.460.10">
    <property type="entry name" value="Beta Polymerase, domain 2"/>
    <property type="match status" value="1"/>
</dbReference>
<name>A0A9X8D082_9BURK</name>
<accession>A0A9X8D082</accession>
<dbReference type="AlphaFoldDB" id="A0A9X8D082"/>
<sequence length="236" mass="25429">MIGIAATGSYAENAMDTFSDVDLILTCNKEDHAGLMRDRASLAALLGPLVAAFTGEHVGEPRVLICLYGPPALHLDLKVVALPDLADRVDEPVVLWERDGRMTAAFAAGVGRHPAPDPQWIEDRFWVWVHYAALKIARGELQESLDFLSYLRVTVLGPLGLMRYGLKPTGVRRVEANPALAQQLASTAGAVDRAALLAALRNACAAYHAFRPSSVKANEKAEQVAMDYVAEVAASL</sequence>